<sequence length="78" mass="9306">MQGRLNLQEVKEVCTHLEKPWKRSTYLENSLLDGLNQAFTRALEADNYPETRILAPDKSELLYMQYMQRRMQVQEGRM</sequence>
<dbReference type="Proteomes" id="UP001558613">
    <property type="component" value="Unassembled WGS sequence"/>
</dbReference>
<dbReference type="EMBL" id="JAYMGO010000011">
    <property type="protein sequence ID" value="KAL1265398.1"/>
    <property type="molecule type" value="Genomic_DNA"/>
</dbReference>
<proteinExistence type="predicted"/>
<name>A0ABR3ML88_9TELE</name>
<evidence type="ECO:0000313" key="2">
    <source>
        <dbReference type="Proteomes" id="UP001558613"/>
    </source>
</evidence>
<evidence type="ECO:0000313" key="1">
    <source>
        <dbReference type="EMBL" id="KAL1265398.1"/>
    </source>
</evidence>
<protein>
    <submittedName>
        <fullName evidence="1">Uncharacterized protein</fullName>
    </submittedName>
</protein>
<comment type="caution">
    <text evidence="1">The sequence shown here is derived from an EMBL/GenBank/DDBJ whole genome shotgun (WGS) entry which is preliminary data.</text>
</comment>
<keyword evidence="2" id="KW-1185">Reference proteome</keyword>
<reference evidence="1 2" key="1">
    <citation type="submission" date="2023-09" db="EMBL/GenBank/DDBJ databases">
        <authorList>
            <person name="Wang M."/>
        </authorList>
    </citation>
    <scope>NUCLEOTIDE SEQUENCE [LARGE SCALE GENOMIC DNA]</scope>
    <source>
        <strain evidence="1">GT-2023</strain>
        <tissue evidence="1">Liver</tissue>
    </source>
</reference>
<gene>
    <name evidence="1" type="ORF">QQF64_003425</name>
</gene>
<accession>A0ABR3ML88</accession>
<organism evidence="1 2">
    <name type="scientific">Cirrhinus molitorella</name>
    <name type="common">mud carp</name>
    <dbReference type="NCBI Taxonomy" id="172907"/>
    <lineage>
        <taxon>Eukaryota</taxon>
        <taxon>Metazoa</taxon>
        <taxon>Chordata</taxon>
        <taxon>Craniata</taxon>
        <taxon>Vertebrata</taxon>
        <taxon>Euteleostomi</taxon>
        <taxon>Actinopterygii</taxon>
        <taxon>Neopterygii</taxon>
        <taxon>Teleostei</taxon>
        <taxon>Ostariophysi</taxon>
        <taxon>Cypriniformes</taxon>
        <taxon>Cyprinidae</taxon>
        <taxon>Labeoninae</taxon>
        <taxon>Labeonini</taxon>
        <taxon>Cirrhinus</taxon>
    </lineage>
</organism>